<feature type="region of interest" description="Disordered" evidence="1">
    <location>
        <begin position="238"/>
        <end position="268"/>
    </location>
</feature>
<gene>
    <name evidence="5" type="primary">LOC116953103</name>
</gene>
<evidence type="ECO:0000313" key="4">
    <source>
        <dbReference type="Proteomes" id="UP001318040"/>
    </source>
</evidence>
<dbReference type="SUPFAM" id="SSF49265">
    <property type="entry name" value="Fibronectin type III"/>
    <property type="match status" value="1"/>
</dbReference>
<name>A0AAJ7U447_PETMA</name>
<evidence type="ECO:0000256" key="2">
    <source>
        <dbReference type="SAM" id="SignalP"/>
    </source>
</evidence>
<feature type="chain" id="PRO_5042532049" evidence="2">
    <location>
        <begin position="25"/>
        <end position="289"/>
    </location>
</feature>
<dbReference type="InterPro" id="IPR036116">
    <property type="entry name" value="FN3_sf"/>
</dbReference>
<dbReference type="InterPro" id="IPR003961">
    <property type="entry name" value="FN3_dom"/>
</dbReference>
<dbReference type="PROSITE" id="PS50853">
    <property type="entry name" value="FN3"/>
    <property type="match status" value="1"/>
</dbReference>
<dbReference type="RefSeq" id="XP_032828839.1">
    <property type="nucleotide sequence ID" value="XM_032972948.1"/>
</dbReference>
<keyword evidence="2" id="KW-0732">Signal</keyword>
<sequence>MFFLFVFFCLLWLHPIQEPNGSQGYTKINQLKRTKTKLREARVVERTSWTELGGGKPTTAADVFEDRIVATKERRSITAWLGKRRCVTSARRAATGGRRSPERVRRLHHLARGVLRRLLRTLASQPDGVASLRAHPTLQSTLQRVTASGGAAGPELLEEASVTLRKLQPLPRPPAPRIEVLGPHAVRASWEALQPESGVCVTYRLFDRGEVAYTGPDTSCVLSGLEPHTALSLSLQALSPGDDGPLSAPAAALTDDGPPGPPDDPRLTASAAWWAACGPAAPSSWRCAP</sequence>
<organism evidence="4 5">
    <name type="scientific">Petromyzon marinus</name>
    <name type="common">Sea lamprey</name>
    <dbReference type="NCBI Taxonomy" id="7757"/>
    <lineage>
        <taxon>Eukaryota</taxon>
        <taxon>Metazoa</taxon>
        <taxon>Chordata</taxon>
        <taxon>Craniata</taxon>
        <taxon>Vertebrata</taxon>
        <taxon>Cyclostomata</taxon>
        <taxon>Hyperoartia</taxon>
        <taxon>Petromyzontiformes</taxon>
        <taxon>Petromyzontidae</taxon>
        <taxon>Petromyzon</taxon>
    </lineage>
</organism>
<feature type="signal peptide" evidence="2">
    <location>
        <begin position="1"/>
        <end position="24"/>
    </location>
</feature>
<accession>A0AAJ7U447</accession>
<feature type="domain" description="Fibronectin type-III" evidence="3">
    <location>
        <begin position="172"/>
        <end position="257"/>
    </location>
</feature>
<dbReference type="AlphaFoldDB" id="A0AAJ7U447"/>
<evidence type="ECO:0000259" key="3">
    <source>
        <dbReference type="PROSITE" id="PS50853"/>
    </source>
</evidence>
<dbReference type="InterPro" id="IPR013783">
    <property type="entry name" value="Ig-like_fold"/>
</dbReference>
<feature type="compositionally biased region" description="Low complexity" evidence="1">
    <location>
        <begin position="248"/>
        <end position="257"/>
    </location>
</feature>
<dbReference type="Gene3D" id="2.60.40.10">
    <property type="entry name" value="Immunoglobulins"/>
    <property type="match status" value="1"/>
</dbReference>
<evidence type="ECO:0000313" key="5">
    <source>
        <dbReference type="RefSeq" id="XP_032828839.1"/>
    </source>
</evidence>
<dbReference type="Proteomes" id="UP001318040">
    <property type="component" value="Chromosome 50"/>
</dbReference>
<evidence type="ECO:0000256" key="1">
    <source>
        <dbReference type="SAM" id="MobiDB-lite"/>
    </source>
</evidence>
<protein>
    <submittedName>
        <fullName evidence="5">Uncharacterized protein LOC116953103</fullName>
    </submittedName>
</protein>
<dbReference type="CDD" id="cd00063">
    <property type="entry name" value="FN3"/>
    <property type="match status" value="1"/>
</dbReference>
<keyword evidence="4" id="KW-1185">Reference proteome</keyword>
<reference evidence="5" key="1">
    <citation type="submission" date="2025-08" db="UniProtKB">
        <authorList>
            <consortium name="RefSeq"/>
        </authorList>
    </citation>
    <scope>IDENTIFICATION</scope>
    <source>
        <tissue evidence="5">Sperm</tissue>
    </source>
</reference>
<dbReference type="KEGG" id="pmrn:116953103"/>
<proteinExistence type="predicted"/>